<dbReference type="Pfam" id="PF02825">
    <property type="entry name" value="WWE"/>
    <property type="match status" value="1"/>
</dbReference>
<dbReference type="InterPro" id="IPR057602">
    <property type="entry name" value="Zfn-CCCH_PARP12"/>
</dbReference>
<dbReference type="GO" id="GO:0005737">
    <property type="term" value="C:cytoplasm"/>
    <property type="evidence" value="ECO:0007669"/>
    <property type="project" value="UniProtKB-SubCell"/>
</dbReference>
<evidence type="ECO:0000256" key="2">
    <source>
        <dbReference type="ARBA" id="ARBA00004496"/>
    </source>
</evidence>
<dbReference type="Gene3D" id="3.90.228.10">
    <property type="match status" value="1"/>
</dbReference>
<dbReference type="PROSITE" id="PS50918">
    <property type="entry name" value="WWE"/>
    <property type="match status" value="1"/>
</dbReference>
<dbReference type="CDD" id="cd01439">
    <property type="entry name" value="TCCD_inducible_PARP_like"/>
    <property type="match status" value="1"/>
</dbReference>
<protein>
    <submittedName>
        <fullName evidence="16">Poly (ADP-ribose) polymerase family, member 12a</fullName>
    </submittedName>
</protein>
<feature type="zinc finger region" description="C3H1-type" evidence="11">
    <location>
        <begin position="178"/>
        <end position="200"/>
    </location>
</feature>
<feature type="domain" description="C3H1-type" evidence="13">
    <location>
        <begin position="95"/>
        <end position="117"/>
    </location>
</feature>
<evidence type="ECO:0000256" key="3">
    <source>
        <dbReference type="ARBA" id="ARBA00022490"/>
    </source>
</evidence>
<evidence type="ECO:0000313" key="16">
    <source>
        <dbReference type="Ensembl" id="ENSDLAP00005047691.2"/>
    </source>
</evidence>
<dbReference type="Pfam" id="PF00642">
    <property type="entry name" value="zf-CCCH"/>
    <property type="match status" value="1"/>
</dbReference>
<reference evidence="16" key="1">
    <citation type="submission" date="2025-08" db="UniProtKB">
        <authorList>
            <consortium name="Ensembl"/>
        </authorList>
    </citation>
    <scope>IDENTIFICATION</scope>
</reference>
<dbReference type="CTD" id="567195"/>
<dbReference type="Gene3D" id="3.30.720.50">
    <property type="match status" value="1"/>
</dbReference>
<dbReference type="InterPro" id="IPR037197">
    <property type="entry name" value="WWE_dom_sf"/>
</dbReference>
<comment type="similarity">
    <text evidence="10">Belongs to the ARTD/PARP family.</text>
</comment>
<dbReference type="GeneTree" id="ENSGT00940000154649"/>
<dbReference type="GeneID" id="127353530"/>
<keyword evidence="4" id="KW-0597">Phosphoprotein</keyword>
<dbReference type="RefSeq" id="XP_051238773.1">
    <property type="nucleotide sequence ID" value="XM_051382813.1"/>
</dbReference>
<dbReference type="SUPFAM" id="SSF56399">
    <property type="entry name" value="ADP-ribosylation"/>
    <property type="match status" value="1"/>
</dbReference>
<proteinExistence type="inferred from homology"/>
<feature type="domain" description="WWE" evidence="14">
    <location>
        <begin position="386"/>
        <end position="478"/>
    </location>
</feature>
<feature type="domain" description="C3H1-type" evidence="13">
    <location>
        <begin position="178"/>
        <end position="200"/>
    </location>
</feature>
<keyword evidence="5 11" id="KW-0479">Metal-binding</keyword>
<dbReference type="InterPro" id="IPR051712">
    <property type="entry name" value="ARTD-AVP"/>
</dbReference>
<keyword evidence="8 11" id="KW-0862">Zinc</keyword>
<dbReference type="GO" id="GO:0003950">
    <property type="term" value="F:NAD+ poly-ADP-ribosyltransferase activity"/>
    <property type="evidence" value="ECO:0007669"/>
    <property type="project" value="InterPro"/>
</dbReference>
<dbReference type="PANTHER" id="PTHR45740:SF6">
    <property type="entry name" value="PROTEIN MONO-ADP-RIBOSYLTRANSFERASE PARP12"/>
    <property type="match status" value="1"/>
</dbReference>
<dbReference type="Pfam" id="PF25261">
    <property type="entry name" value="zf-CCCH_PARP12"/>
    <property type="match status" value="1"/>
</dbReference>
<feature type="domain" description="PARP catalytic" evidence="15">
    <location>
        <begin position="508"/>
        <end position="702"/>
    </location>
</feature>
<sequence>MTTVISKCIIKTLCDNQGCLDFKRLEERIAQSFTVAEPVLRKVLFEDGKIAIQEGKQRVVRGQVLSPDSLIVAKTSLRLCQRKPGECPQCDGLHLCRYFVCGDCSFGPKCNKNHSLVDPHNAQLLERYGLQHLTEKQLFQLLLQNDPHLLPDICPHYNKGNGLHGSCKFTTSCTKLHVCLHYLQGDCRFGSSCKRSHSIDATNAQGMKLFRGFSQENITNLHGIYRNKFIIMGHQGRQATAVPALPEVKMPTQQPSHSNPGSPTSSACPSKPISDADKNEICLYFIRKNCSFKERCARVHWHLPYRWQVLDSDGVTWKDLPNMEDIEKAYCDPERDTSSMDSLSSPLGIFRVLSLQSAASPAVHSVDFMKMTYGGSPVRRLSTASSVSKPPHFVLTTEWLWYWKDESGIWMQFGQVGVDTPASITSQILENVYLADSDTEIPFGAGKHQYILHLKGAPGTPQMYQENVKYKTKREVRRRPFFVSANDVEVKLKSPSTHTSSSSTAASFPPYWDKTALPDVGYKLIPLSKSASEYSRIEMLFKRTMPQSKIHNIQRIQNPALWEVFQWQNEQMKKRNDGKPVNQQYLFHGTDESLIEAICEQNFDWRMCGSHGTAYGKGSYFAKDASYSNRYASIKKSLNKIMFVALVLVGEYTRGSSSYVRPPPKGNDKTLYDSCVDRKSDPSIYVVFEKQQIYPEYLINYS</sequence>
<dbReference type="GO" id="GO:1990404">
    <property type="term" value="F:NAD+-protein mono-ADP-ribosyltransferase activity"/>
    <property type="evidence" value="ECO:0007669"/>
    <property type="project" value="TreeGrafter"/>
</dbReference>
<keyword evidence="3" id="KW-0963">Cytoplasm</keyword>
<keyword evidence="7 11" id="KW-0863">Zinc-finger</keyword>
<keyword evidence="6" id="KW-0677">Repeat</keyword>
<evidence type="ECO:0000256" key="11">
    <source>
        <dbReference type="PROSITE-ProRule" id="PRU00723"/>
    </source>
</evidence>
<feature type="region of interest" description="Disordered" evidence="12">
    <location>
        <begin position="249"/>
        <end position="271"/>
    </location>
</feature>
<evidence type="ECO:0000256" key="1">
    <source>
        <dbReference type="ARBA" id="ARBA00004123"/>
    </source>
</evidence>
<reference evidence="16" key="2">
    <citation type="submission" date="2025-09" db="UniProtKB">
        <authorList>
            <consortium name="Ensembl"/>
        </authorList>
    </citation>
    <scope>IDENTIFICATION</scope>
</reference>
<dbReference type="Gene3D" id="3.30.1370.210">
    <property type="match status" value="1"/>
</dbReference>
<dbReference type="Gene3D" id="4.10.1000.10">
    <property type="entry name" value="Zinc finger, CCCH-type"/>
    <property type="match status" value="1"/>
</dbReference>
<organism evidence="16 17">
    <name type="scientific">Dicentrarchus labrax</name>
    <name type="common">European seabass</name>
    <name type="synonym">Morone labrax</name>
    <dbReference type="NCBI Taxonomy" id="13489"/>
    <lineage>
        <taxon>Eukaryota</taxon>
        <taxon>Metazoa</taxon>
        <taxon>Chordata</taxon>
        <taxon>Craniata</taxon>
        <taxon>Vertebrata</taxon>
        <taxon>Euteleostomi</taxon>
        <taxon>Actinopterygii</taxon>
        <taxon>Neopterygii</taxon>
        <taxon>Teleostei</taxon>
        <taxon>Neoteleostei</taxon>
        <taxon>Acanthomorphata</taxon>
        <taxon>Eupercaria</taxon>
        <taxon>Moronidae</taxon>
        <taxon>Dicentrarchus</taxon>
    </lineage>
</organism>
<dbReference type="InterPro" id="IPR000571">
    <property type="entry name" value="Znf_CCCH"/>
</dbReference>
<keyword evidence="17" id="KW-1185">Reference proteome</keyword>
<dbReference type="Ensembl" id="ENSDLAT00005050841.2">
    <property type="protein sequence ID" value="ENSDLAP00005047691.2"/>
    <property type="gene ID" value="ENSDLAG00005020986.2"/>
</dbReference>
<evidence type="ECO:0000313" key="17">
    <source>
        <dbReference type="Proteomes" id="UP000694389"/>
    </source>
</evidence>
<dbReference type="PROSITE" id="PS51059">
    <property type="entry name" value="PARP_CATALYTIC"/>
    <property type="match status" value="1"/>
</dbReference>
<dbReference type="GO" id="GO:0005634">
    <property type="term" value="C:nucleus"/>
    <property type="evidence" value="ECO:0007669"/>
    <property type="project" value="UniProtKB-SubCell"/>
</dbReference>
<evidence type="ECO:0000256" key="5">
    <source>
        <dbReference type="ARBA" id="ARBA00022723"/>
    </source>
</evidence>
<dbReference type="InterPro" id="IPR012317">
    <property type="entry name" value="Poly(ADP-ribose)pol_cat_dom"/>
</dbReference>
<dbReference type="OrthoDB" id="6133115at2759"/>
<dbReference type="Proteomes" id="UP000694389">
    <property type="component" value="Unassembled WGS sequence"/>
</dbReference>
<comment type="subcellular location">
    <subcellularLocation>
        <location evidence="2">Cytoplasm</location>
    </subcellularLocation>
    <subcellularLocation>
        <location evidence="1">Nucleus</location>
    </subcellularLocation>
</comment>
<name>A0A8C4NU69_DICLA</name>
<gene>
    <name evidence="16" type="primary">parp12a</name>
</gene>
<dbReference type="Pfam" id="PF23466">
    <property type="entry name" value="WWE_4"/>
    <property type="match status" value="1"/>
</dbReference>
<evidence type="ECO:0000256" key="9">
    <source>
        <dbReference type="ARBA" id="ARBA00023242"/>
    </source>
</evidence>
<dbReference type="GO" id="GO:0008270">
    <property type="term" value="F:zinc ion binding"/>
    <property type="evidence" value="ECO:0007669"/>
    <property type="project" value="UniProtKB-KW"/>
</dbReference>
<evidence type="ECO:0000256" key="8">
    <source>
        <dbReference type="ARBA" id="ARBA00022833"/>
    </source>
</evidence>
<feature type="zinc finger region" description="C3H1-type" evidence="11">
    <location>
        <begin position="276"/>
        <end position="303"/>
    </location>
</feature>
<dbReference type="PROSITE" id="PS50103">
    <property type="entry name" value="ZF_C3H1"/>
    <property type="match status" value="3"/>
</dbReference>
<dbReference type="Pfam" id="PF24356">
    <property type="entry name" value="WHD_PARP12"/>
    <property type="match status" value="1"/>
</dbReference>
<dbReference type="InterPro" id="IPR004170">
    <property type="entry name" value="WWE_dom"/>
</dbReference>
<feature type="compositionally biased region" description="Polar residues" evidence="12">
    <location>
        <begin position="251"/>
        <end position="268"/>
    </location>
</feature>
<dbReference type="AlphaFoldDB" id="A0A8C4NU69"/>
<evidence type="ECO:0000256" key="12">
    <source>
        <dbReference type="SAM" id="MobiDB-lite"/>
    </source>
</evidence>
<evidence type="ECO:0000256" key="7">
    <source>
        <dbReference type="ARBA" id="ARBA00022771"/>
    </source>
</evidence>
<dbReference type="OMA" id="WKDLDNM"/>
<feature type="domain" description="C3H1-type" evidence="13">
    <location>
        <begin position="276"/>
        <end position="303"/>
    </location>
</feature>
<evidence type="ECO:0000256" key="10">
    <source>
        <dbReference type="ARBA" id="ARBA00024347"/>
    </source>
</evidence>
<dbReference type="InterPro" id="IPR056226">
    <property type="entry name" value="WH_PARP12"/>
</dbReference>
<evidence type="ECO:0000259" key="14">
    <source>
        <dbReference type="PROSITE" id="PS50918"/>
    </source>
</evidence>
<dbReference type="SMART" id="SM00356">
    <property type="entry name" value="ZnF_C3H1"/>
    <property type="match status" value="3"/>
</dbReference>
<dbReference type="Pfam" id="PF00644">
    <property type="entry name" value="PARP"/>
    <property type="match status" value="1"/>
</dbReference>
<dbReference type="PANTHER" id="PTHR45740">
    <property type="entry name" value="POLY [ADP-RIBOSE] POLYMERASE"/>
    <property type="match status" value="1"/>
</dbReference>
<evidence type="ECO:0000256" key="6">
    <source>
        <dbReference type="ARBA" id="ARBA00022737"/>
    </source>
</evidence>
<evidence type="ECO:0000259" key="15">
    <source>
        <dbReference type="PROSITE" id="PS51059"/>
    </source>
</evidence>
<feature type="zinc finger region" description="C3H1-type" evidence="11">
    <location>
        <begin position="95"/>
        <end position="117"/>
    </location>
</feature>
<accession>A0A8C4NU69</accession>
<evidence type="ECO:0000259" key="13">
    <source>
        <dbReference type="PROSITE" id="PS50103"/>
    </source>
</evidence>
<keyword evidence="9" id="KW-0539">Nucleus</keyword>
<dbReference type="SUPFAM" id="SSF117839">
    <property type="entry name" value="WWE domain"/>
    <property type="match status" value="1"/>
</dbReference>
<evidence type="ECO:0000256" key="4">
    <source>
        <dbReference type="ARBA" id="ARBA00022553"/>
    </source>
</evidence>